<accession>A0A6M8BBD0</accession>
<evidence type="ECO:0000313" key="1">
    <source>
        <dbReference type="EMBL" id="QKD80861.1"/>
    </source>
</evidence>
<sequence>MRAVTDGNVGFSQRAIAQSLAWSMLWRSPSTHVPAPTAMILEISS</sequence>
<dbReference type="RefSeq" id="WP_172353292.1">
    <property type="nucleotide sequence ID" value="NZ_CP053661.1"/>
</dbReference>
<dbReference type="EMBL" id="CP053661">
    <property type="protein sequence ID" value="QKD80861.1"/>
    <property type="molecule type" value="Genomic_DNA"/>
</dbReference>
<protein>
    <submittedName>
        <fullName evidence="1">Uncharacterized protein</fullName>
    </submittedName>
</protein>
<name>A0A6M8BBD0_9CYAN</name>
<organism evidence="1 2">
    <name type="scientific">Thermoleptolyngbya sichuanensis A183</name>
    <dbReference type="NCBI Taxonomy" id="2737172"/>
    <lineage>
        <taxon>Bacteria</taxon>
        <taxon>Bacillati</taxon>
        <taxon>Cyanobacteriota</taxon>
        <taxon>Cyanophyceae</taxon>
        <taxon>Oculatellales</taxon>
        <taxon>Oculatellaceae</taxon>
        <taxon>Thermoleptolyngbya</taxon>
        <taxon>Thermoleptolyngbya sichuanensis</taxon>
    </lineage>
</organism>
<evidence type="ECO:0000313" key="2">
    <source>
        <dbReference type="Proteomes" id="UP000505210"/>
    </source>
</evidence>
<dbReference type="AlphaFoldDB" id="A0A6M8BBD0"/>
<dbReference type="KEGG" id="theu:HPC62_00565"/>
<proteinExistence type="predicted"/>
<gene>
    <name evidence="1" type="ORF">HPC62_00565</name>
</gene>
<dbReference type="Proteomes" id="UP000505210">
    <property type="component" value="Chromosome"/>
</dbReference>
<keyword evidence="2" id="KW-1185">Reference proteome</keyword>
<reference evidence="1 2" key="1">
    <citation type="submission" date="2020-05" db="EMBL/GenBank/DDBJ databases">
        <title>Complete genome sequence of of a novel Thermoleptolyngbya strain isolated from hot springs of Ganzi, Sichuan China.</title>
        <authorList>
            <person name="Tang J."/>
            <person name="Daroch M."/>
            <person name="Li L."/>
            <person name="Waleron K."/>
            <person name="Waleron M."/>
            <person name="Waleron M."/>
        </authorList>
    </citation>
    <scope>NUCLEOTIDE SEQUENCE [LARGE SCALE GENOMIC DNA]</scope>
    <source>
        <strain evidence="1 2">PKUAC-SCTA183</strain>
    </source>
</reference>